<dbReference type="EMBL" id="JBHSOZ010000004">
    <property type="protein sequence ID" value="MFC5713153.1"/>
    <property type="molecule type" value="Genomic_DNA"/>
</dbReference>
<sequence>MQPRLVVAGTGSGVGKTTFSIGLMGALKQRGYNVQGFKCGPDYIDPSYHTAITGRNSRNLDSWMLDKEKMLDVFVKGSQGADISIIEGVMGLYDGKRPDENTGSTAEISMLLKAPVILMVNISSMARSAAAIVKGFQNLEPQVYIAGVVVNQAGSEGHYKLCKTAIEKECGIPVLGYLKKGDVPSIPERHLGLIPAIERGELDGFFEELSQVISAQVDIERLMELARKCENVHPSNLLFSSKGKSKNTRIAVAVDAAFNFYYPENIELLEEEGAEIVPFSPLQGESIPEKIDGLYIGGGFPEEFAAELAEQKKTKEQIKELGEKGLPIFAECGGYMYLADTITTTDGKVHSMVGLIPADVEMQEKRAALGYRDITAAKDTMILKAGETARGHEFHYSTLNPKGDYPHAYRAVAFRKEQNEGYHRSNITAGYTHIHFGSNPAIASRFVSVCQAWKSTLNSL</sequence>
<dbReference type="SUPFAM" id="SSF52540">
    <property type="entry name" value="P-loop containing nucleoside triphosphate hydrolases"/>
    <property type="match status" value="1"/>
</dbReference>
<keyword evidence="5 7" id="KW-0460">Magnesium</keyword>
<dbReference type="Pfam" id="PF07685">
    <property type="entry name" value="GATase_3"/>
    <property type="match status" value="1"/>
</dbReference>
<evidence type="ECO:0000256" key="4">
    <source>
        <dbReference type="ARBA" id="ARBA00022840"/>
    </source>
</evidence>
<dbReference type="PANTHER" id="PTHR43873:SF1">
    <property type="entry name" value="COBYRINATE A,C-DIAMIDE SYNTHASE"/>
    <property type="match status" value="1"/>
</dbReference>
<comment type="pathway">
    <text evidence="7">Cofactor biosynthesis; adenosylcobalamin biosynthesis; cob(II)yrinate a,c-diamide from sirohydrochlorin (anaerobic route): step 10/10.</text>
</comment>
<dbReference type="InterPro" id="IPR011698">
    <property type="entry name" value="GATase_3"/>
</dbReference>
<dbReference type="CDD" id="cd05388">
    <property type="entry name" value="CobB_N"/>
    <property type="match status" value="1"/>
</dbReference>
<evidence type="ECO:0000259" key="8">
    <source>
        <dbReference type="Pfam" id="PF01656"/>
    </source>
</evidence>
<dbReference type="PANTHER" id="PTHR43873">
    <property type="entry name" value="COBYRINATE A,C-DIAMIDE SYNTHASE"/>
    <property type="match status" value="1"/>
</dbReference>
<protein>
    <recommendedName>
        <fullName evidence="7">Cobyrinate a,c-diamide synthase</fullName>
        <ecNumber evidence="7">6.3.5.11</ecNumber>
    </recommendedName>
    <alternativeName>
        <fullName evidence="7">Cobyrinic acid a,c-diamide synthetase</fullName>
    </alternativeName>
</protein>
<keyword evidence="7" id="KW-0169">Cobalamin biosynthesis</keyword>
<comment type="caution">
    <text evidence="10">The sequence shown here is derived from an EMBL/GenBank/DDBJ whole genome shotgun (WGS) entry which is preliminary data.</text>
</comment>
<evidence type="ECO:0000256" key="3">
    <source>
        <dbReference type="ARBA" id="ARBA00022741"/>
    </source>
</evidence>
<reference evidence="11" key="1">
    <citation type="journal article" date="2019" name="Int. J. Syst. Evol. Microbiol.">
        <title>The Global Catalogue of Microorganisms (GCM) 10K type strain sequencing project: providing services to taxonomists for standard genome sequencing and annotation.</title>
        <authorList>
            <consortium name="The Broad Institute Genomics Platform"/>
            <consortium name="The Broad Institute Genome Sequencing Center for Infectious Disease"/>
            <person name="Wu L."/>
            <person name="Ma J."/>
        </authorList>
    </citation>
    <scope>NUCLEOTIDE SEQUENCE [LARGE SCALE GENOMIC DNA]</scope>
    <source>
        <strain evidence="11">CECT 7184</strain>
    </source>
</reference>
<dbReference type="Proteomes" id="UP001596142">
    <property type="component" value="Unassembled WGS sequence"/>
</dbReference>
<dbReference type="InterPro" id="IPR004484">
    <property type="entry name" value="CbiA/CobB_synth"/>
</dbReference>
<proteinExistence type="inferred from homology"/>
<dbReference type="InterPro" id="IPR029062">
    <property type="entry name" value="Class_I_gatase-like"/>
</dbReference>
<evidence type="ECO:0000313" key="10">
    <source>
        <dbReference type="EMBL" id="MFC5713153.1"/>
    </source>
</evidence>
<keyword evidence="2 7" id="KW-0436">Ligase</keyword>
<dbReference type="NCBIfam" id="TIGR00379">
    <property type="entry name" value="cobB"/>
    <property type="match status" value="1"/>
</dbReference>
<dbReference type="NCBIfam" id="NF002204">
    <property type="entry name" value="PRK01077.1"/>
    <property type="match status" value="1"/>
</dbReference>
<dbReference type="InterPro" id="IPR002586">
    <property type="entry name" value="CobQ/CobB/MinD/ParA_Nub-bd_dom"/>
</dbReference>
<gene>
    <name evidence="7" type="primary">cbiA</name>
    <name evidence="10" type="ORF">ACFPU1_10185</name>
</gene>
<dbReference type="HAMAP" id="MF_00027">
    <property type="entry name" value="CobB_CbiA"/>
    <property type="match status" value="1"/>
</dbReference>
<keyword evidence="4 7" id="KW-0067">ATP-binding</keyword>
<comment type="domain">
    <text evidence="7">Comprises of two domains. The C-terminal domain contains the binding site for glutamine and catalyzes the hydrolysis of this substrate to glutamate and ammonia. The N-terminal domain is anticipated to bind ATP and cobyrinate and catalyzes the ultimate synthesis of the diamide product. The ammonia produced via the glutaminase domain is probably translocated to the adjacent domain via a molecular tunnel, where it reacts with an activated intermediate.</text>
</comment>
<feature type="site" description="Increases nucleophilicity of active site Cys" evidence="7">
    <location>
        <position position="433"/>
    </location>
</feature>
<comment type="miscellaneous">
    <text evidence="7">The a and c carboxylates of cobyrinate are activated for nucleophilic attack via formation of a phosphorylated intermediate by ATP. CbiA catalyzes first the amidation of the c-carboxylate, and then that of the a-carboxylate.</text>
</comment>
<evidence type="ECO:0000256" key="1">
    <source>
        <dbReference type="ARBA" id="ARBA00001946"/>
    </source>
</evidence>
<keyword evidence="11" id="KW-1185">Reference proteome</keyword>
<dbReference type="Gene3D" id="3.40.50.880">
    <property type="match status" value="1"/>
</dbReference>
<comment type="similarity">
    <text evidence="7">Belongs to the CobB/CbiA family.</text>
</comment>
<comment type="function">
    <text evidence="7">Catalyzes the ATP-dependent amidation of the two carboxylate groups at positions a and c of cobyrinate, using either L-glutamine or ammonia as the nitrogen source.</text>
</comment>
<evidence type="ECO:0000313" key="11">
    <source>
        <dbReference type="Proteomes" id="UP001596142"/>
    </source>
</evidence>
<dbReference type="Pfam" id="PF01656">
    <property type="entry name" value="CbiA"/>
    <property type="match status" value="1"/>
</dbReference>
<feature type="active site" description="Nucleophile" evidence="7">
    <location>
        <position position="332"/>
    </location>
</feature>
<feature type="domain" description="CobB/CobQ-like glutamine amidotransferase" evidence="9">
    <location>
        <begin position="249"/>
        <end position="439"/>
    </location>
</feature>
<keyword evidence="3 7" id="KW-0547">Nucleotide-binding</keyword>
<keyword evidence="6 7" id="KW-0315">Glutamine amidotransferase</keyword>
<evidence type="ECO:0000256" key="2">
    <source>
        <dbReference type="ARBA" id="ARBA00022598"/>
    </source>
</evidence>
<comment type="cofactor">
    <cofactor evidence="1 7">
        <name>Mg(2+)</name>
        <dbReference type="ChEBI" id="CHEBI:18420"/>
    </cofactor>
</comment>
<dbReference type="EC" id="6.3.5.11" evidence="7"/>
<evidence type="ECO:0000256" key="6">
    <source>
        <dbReference type="ARBA" id="ARBA00022962"/>
    </source>
</evidence>
<dbReference type="PROSITE" id="PS51274">
    <property type="entry name" value="GATASE_COBBQ"/>
    <property type="match status" value="1"/>
</dbReference>
<organism evidence="10 11">
    <name type="scientific">Thalassorhabdus alkalitolerans</name>
    <dbReference type="NCBI Taxonomy" id="2282697"/>
    <lineage>
        <taxon>Bacteria</taxon>
        <taxon>Bacillati</taxon>
        <taxon>Bacillota</taxon>
        <taxon>Bacilli</taxon>
        <taxon>Bacillales</taxon>
        <taxon>Bacillaceae</taxon>
        <taxon>Thalassorhabdus</taxon>
    </lineage>
</organism>
<comment type="catalytic activity">
    <reaction evidence="7">
        <text>cob(II)yrinate + 2 L-glutamine + 2 ATP + 2 H2O = cob(II)yrinate a,c diamide + 2 L-glutamate + 2 ADP + 2 phosphate + 2 H(+)</text>
        <dbReference type="Rhea" id="RHEA:26289"/>
        <dbReference type="ChEBI" id="CHEBI:15377"/>
        <dbReference type="ChEBI" id="CHEBI:15378"/>
        <dbReference type="ChEBI" id="CHEBI:29985"/>
        <dbReference type="ChEBI" id="CHEBI:30616"/>
        <dbReference type="ChEBI" id="CHEBI:43474"/>
        <dbReference type="ChEBI" id="CHEBI:58359"/>
        <dbReference type="ChEBI" id="CHEBI:58537"/>
        <dbReference type="ChEBI" id="CHEBI:58894"/>
        <dbReference type="ChEBI" id="CHEBI:456216"/>
        <dbReference type="EC" id="6.3.5.11"/>
    </reaction>
</comment>
<evidence type="ECO:0000256" key="5">
    <source>
        <dbReference type="ARBA" id="ARBA00022842"/>
    </source>
</evidence>
<evidence type="ECO:0000259" key="9">
    <source>
        <dbReference type="Pfam" id="PF07685"/>
    </source>
</evidence>
<evidence type="ECO:0000256" key="7">
    <source>
        <dbReference type="HAMAP-Rule" id="MF_00027"/>
    </source>
</evidence>
<accession>A0ABW0YPU4</accession>
<dbReference type="SUPFAM" id="SSF52317">
    <property type="entry name" value="Class I glutamine amidotransferase-like"/>
    <property type="match status" value="1"/>
</dbReference>
<feature type="domain" description="CobQ/CobB/MinD/ParA nucleotide binding" evidence="8">
    <location>
        <begin position="5"/>
        <end position="191"/>
    </location>
</feature>
<dbReference type="Gene3D" id="3.40.50.300">
    <property type="entry name" value="P-loop containing nucleotide triphosphate hydrolases"/>
    <property type="match status" value="2"/>
</dbReference>
<dbReference type="CDD" id="cd03130">
    <property type="entry name" value="GATase1_CobB"/>
    <property type="match status" value="1"/>
</dbReference>
<dbReference type="InterPro" id="IPR027417">
    <property type="entry name" value="P-loop_NTPase"/>
</dbReference>
<name>A0ABW0YPU4_9BACI</name>
<dbReference type="RefSeq" id="WP_385940691.1">
    <property type="nucleotide sequence ID" value="NZ_JBHSOZ010000004.1"/>
</dbReference>